<dbReference type="Gene3D" id="2.40.160.20">
    <property type="match status" value="1"/>
</dbReference>
<dbReference type="Proteomes" id="UP000192333">
    <property type="component" value="Chromosome I"/>
</dbReference>
<proteinExistence type="predicted"/>
<sequence>MKKGILLMLFMALLVTVHAQTEKGNYLLGFGTAIGIGENEGLMGLAFSNSTIKDGNATVSETKFTSLFITTKVGYFVADNLATGLDLAGSFSSGSSSVASFDLESQNSFIGIGPFVRYYFPTGKILPFAEVNTLFGNRKQSTTGQGVDNENKYAVSNFGGGLGLAFLLGEKSSLDLGLNYNSTALNEKEADIKTRQNTLGLRLSFTIYL</sequence>
<name>A0A1W2H513_9BACT</name>
<evidence type="ECO:0000259" key="3">
    <source>
        <dbReference type="Pfam" id="PF13505"/>
    </source>
</evidence>
<feature type="signal peptide" evidence="2">
    <location>
        <begin position="1"/>
        <end position="19"/>
    </location>
</feature>
<dbReference type="EMBL" id="LT838813">
    <property type="protein sequence ID" value="SMD43556.1"/>
    <property type="molecule type" value="Genomic_DNA"/>
</dbReference>
<evidence type="ECO:0000256" key="1">
    <source>
        <dbReference type="ARBA" id="ARBA00022729"/>
    </source>
</evidence>
<dbReference type="AlphaFoldDB" id="A0A1W2H513"/>
<feature type="chain" id="PRO_5013026474" evidence="2">
    <location>
        <begin position="20"/>
        <end position="209"/>
    </location>
</feature>
<organism evidence="4 5">
    <name type="scientific">Aquiflexum balticum DSM 16537</name>
    <dbReference type="NCBI Taxonomy" id="758820"/>
    <lineage>
        <taxon>Bacteria</taxon>
        <taxon>Pseudomonadati</taxon>
        <taxon>Bacteroidota</taxon>
        <taxon>Cytophagia</taxon>
        <taxon>Cytophagales</taxon>
        <taxon>Cyclobacteriaceae</taxon>
        <taxon>Aquiflexum</taxon>
    </lineage>
</organism>
<dbReference type="STRING" id="758820.SAMN00777080_2152"/>
<evidence type="ECO:0000313" key="4">
    <source>
        <dbReference type="EMBL" id="SMD43556.1"/>
    </source>
</evidence>
<feature type="domain" description="Outer membrane protein beta-barrel" evidence="3">
    <location>
        <begin position="40"/>
        <end position="205"/>
    </location>
</feature>
<dbReference type="InterPro" id="IPR011250">
    <property type="entry name" value="OMP/PagP_B-barrel"/>
</dbReference>
<keyword evidence="5" id="KW-1185">Reference proteome</keyword>
<dbReference type="InterPro" id="IPR027385">
    <property type="entry name" value="Beta-barrel_OMP"/>
</dbReference>
<reference evidence="5" key="1">
    <citation type="submission" date="2017-04" db="EMBL/GenBank/DDBJ databases">
        <authorList>
            <person name="Varghese N."/>
            <person name="Submissions S."/>
        </authorList>
    </citation>
    <scope>NUCLEOTIDE SEQUENCE [LARGE SCALE GENOMIC DNA]</scope>
    <source>
        <strain evidence="5">DSM 16537</strain>
    </source>
</reference>
<keyword evidence="1 2" id="KW-0732">Signal</keyword>
<protein>
    <submittedName>
        <fullName evidence="4">Outer membrane protein beta-barrel domain-containing protein</fullName>
    </submittedName>
</protein>
<evidence type="ECO:0000256" key="2">
    <source>
        <dbReference type="SAM" id="SignalP"/>
    </source>
</evidence>
<dbReference type="SUPFAM" id="SSF56925">
    <property type="entry name" value="OMPA-like"/>
    <property type="match status" value="1"/>
</dbReference>
<dbReference type="OrthoDB" id="945117at2"/>
<evidence type="ECO:0000313" key="5">
    <source>
        <dbReference type="Proteomes" id="UP000192333"/>
    </source>
</evidence>
<dbReference type="Pfam" id="PF13505">
    <property type="entry name" value="OMP_b-brl"/>
    <property type="match status" value="1"/>
</dbReference>
<accession>A0A1W2H513</accession>
<dbReference type="RefSeq" id="WP_084120443.1">
    <property type="nucleotide sequence ID" value="NZ_LT838813.1"/>
</dbReference>
<gene>
    <name evidence="4" type="ORF">SAMN00777080_2152</name>
</gene>